<sequence>MEDDKMEHLSHGQIQYINPDTLSTNPAFTNVIAISGNVKTIYIGGQDAIDASGKIVGKGDLKKQVSQVFTNLQEALKAAGAGLEHIIKWNVYLVQGQSLEQGFEVFQQVGGRRHNPPAISMMFVSGLANPDFLIEMDAIAVLPQDHV</sequence>
<dbReference type="Gene3D" id="3.30.1330.40">
    <property type="entry name" value="RutC-like"/>
    <property type="match status" value="1"/>
</dbReference>
<dbReference type="Proteomes" id="UP001068021">
    <property type="component" value="Unassembled WGS sequence"/>
</dbReference>
<dbReference type="PANTHER" id="PTHR11803">
    <property type="entry name" value="2-IMINOBUTANOATE/2-IMINOPROPANOATE DEAMINASE RIDA"/>
    <property type="match status" value="1"/>
</dbReference>
<dbReference type="Proteomes" id="UP001074446">
    <property type="component" value="Unassembled WGS sequence"/>
</dbReference>
<keyword evidence="4" id="KW-1185">Reference proteome</keyword>
<dbReference type="EMBL" id="JAPVER010000018">
    <property type="protein sequence ID" value="MCZ3364992.1"/>
    <property type="molecule type" value="Genomic_DNA"/>
</dbReference>
<dbReference type="CDD" id="cd00448">
    <property type="entry name" value="YjgF_YER057c_UK114_family"/>
    <property type="match status" value="1"/>
</dbReference>
<evidence type="ECO:0000313" key="4">
    <source>
        <dbReference type="Proteomes" id="UP001068021"/>
    </source>
</evidence>
<organism evidence="3">
    <name type="scientific">Methanobacterium veterum</name>
    <dbReference type="NCBI Taxonomy" id="408577"/>
    <lineage>
        <taxon>Archaea</taxon>
        <taxon>Methanobacteriati</taxon>
        <taxon>Methanobacteriota</taxon>
        <taxon>Methanomada group</taxon>
        <taxon>Methanobacteria</taxon>
        <taxon>Methanobacteriales</taxon>
        <taxon>Methanobacteriaceae</taxon>
        <taxon>Methanobacterium</taxon>
    </lineage>
</organism>
<dbReference type="GO" id="GO:0019239">
    <property type="term" value="F:deaminase activity"/>
    <property type="evidence" value="ECO:0007669"/>
    <property type="project" value="TreeGrafter"/>
</dbReference>
<comment type="similarity">
    <text evidence="1">Belongs to the RutC family.</text>
</comment>
<evidence type="ECO:0000256" key="1">
    <source>
        <dbReference type="ARBA" id="ARBA00010552"/>
    </source>
</evidence>
<evidence type="ECO:0000313" key="3">
    <source>
        <dbReference type="EMBL" id="MCZ3372747.1"/>
    </source>
</evidence>
<dbReference type="InterPro" id="IPR006175">
    <property type="entry name" value="YjgF/YER057c/UK114"/>
</dbReference>
<gene>
    <name evidence="3" type="ORF">O3H35_08875</name>
    <name evidence="2" type="ORF">O3H54_03755</name>
</gene>
<comment type="caution">
    <text evidence="3">The sequence shown here is derived from an EMBL/GenBank/DDBJ whole genome shotgun (WGS) entry which is preliminary data.</text>
</comment>
<accession>A0A9E5A5J0</accession>
<dbReference type="RefSeq" id="WP_211251398.1">
    <property type="nucleotide sequence ID" value="NZ_JAPVER010000018.1"/>
</dbReference>
<dbReference type="EMBL" id="JAPVES010000030">
    <property type="protein sequence ID" value="MCZ3372747.1"/>
    <property type="molecule type" value="Genomic_DNA"/>
</dbReference>
<dbReference type="GO" id="GO:0005829">
    <property type="term" value="C:cytosol"/>
    <property type="evidence" value="ECO:0007669"/>
    <property type="project" value="TreeGrafter"/>
</dbReference>
<evidence type="ECO:0000313" key="2">
    <source>
        <dbReference type="EMBL" id="MCZ3364992.1"/>
    </source>
</evidence>
<protein>
    <submittedName>
        <fullName evidence="3">RidA family protein</fullName>
    </submittedName>
</protein>
<dbReference type="AlphaFoldDB" id="A0A9E5A5J0"/>
<dbReference type="SUPFAM" id="SSF55298">
    <property type="entry name" value="YjgF-like"/>
    <property type="match status" value="1"/>
</dbReference>
<dbReference type="PANTHER" id="PTHR11803:SF58">
    <property type="entry name" value="PROTEIN HMF1-RELATED"/>
    <property type="match status" value="1"/>
</dbReference>
<proteinExistence type="inferred from homology"/>
<reference evidence="3" key="1">
    <citation type="submission" date="2022-12" db="EMBL/GenBank/DDBJ databases">
        <title>Reclassification of two methanogenic archaea species isolated from the Kolyma lowland permafrost.</title>
        <authorList>
            <person name="Trubitsyn V.E."/>
            <person name="Rivkina E.M."/>
            <person name="Shcherbakova V.A."/>
        </authorList>
    </citation>
    <scope>NUCLEOTIDE SEQUENCE</scope>
    <source>
        <strain evidence="2">M2</strain>
        <strain evidence="3">MK4</strain>
    </source>
</reference>
<name>A0A9E5A5J0_9EURY</name>
<dbReference type="Pfam" id="PF01042">
    <property type="entry name" value="Ribonuc_L-PSP"/>
    <property type="match status" value="1"/>
</dbReference>
<dbReference type="InterPro" id="IPR035959">
    <property type="entry name" value="RutC-like_sf"/>
</dbReference>